<keyword evidence="8 10" id="KW-0275">Fatty acid biosynthesis</keyword>
<keyword evidence="7 10" id="KW-0443">Lipid metabolism</keyword>
<comment type="function">
    <text evidence="10">Component of the acetyl coenzyme A carboxylase (ACC) complex. First, biotin carboxylase catalyzes the carboxylation of biotin on its carrier protein (BCCP) and then the CO(2) group is transferred by the carboxyltransferase to acetyl-CoA to form malonyl-CoA.</text>
</comment>
<dbReference type="EC" id="2.1.3.15" evidence="10"/>
<dbReference type="SUPFAM" id="SSF52096">
    <property type="entry name" value="ClpP/crotonase"/>
    <property type="match status" value="1"/>
</dbReference>
<evidence type="ECO:0000256" key="2">
    <source>
        <dbReference type="ARBA" id="ARBA00022516"/>
    </source>
</evidence>
<keyword evidence="4 10" id="KW-0547">Nucleotide-binding</keyword>
<proteinExistence type="inferred from homology"/>
<dbReference type="PRINTS" id="PR01069">
    <property type="entry name" value="ACCCTRFRASEA"/>
</dbReference>
<evidence type="ECO:0000256" key="10">
    <source>
        <dbReference type="HAMAP-Rule" id="MF_00823"/>
    </source>
</evidence>
<dbReference type="HAMAP" id="MF_00823">
    <property type="entry name" value="AcetylCoA_CT_alpha"/>
    <property type="match status" value="1"/>
</dbReference>
<dbReference type="PANTHER" id="PTHR42853:SF3">
    <property type="entry name" value="ACETYL-COENZYME A CARBOXYLASE CARBOXYL TRANSFERASE SUBUNIT ALPHA, CHLOROPLASTIC"/>
    <property type="match status" value="1"/>
</dbReference>
<evidence type="ECO:0000256" key="4">
    <source>
        <dbReference type="ARBA" id="ARBA00022741"/>
    </source>
</evidence>
<reference evidence="12 13" key="1">
    <citation type="submission" date="2019-03" db="EMBL/GenBank/DDBJ databases">
        <title>Genomic Encyclopedia of Type Strains, Phase IV (KMG-IV): sequencing the most valuable type-strain genomes for metagenomic binning, comparative biology and taxonomic classification.</title>
        <authorList>
            <person name="Goeker M."/>
        </authorList>
    </citation>
    <scope>NUCLEOTIDE SEQUENCE [LARGE SCALE GENOMIC DNA]</scope>
    <source>
        <strain evidence="12 13">DSM 100055</strain>
    </source>
</reference>
<evidence type="ECO:0000313" key="13">
    <source>
        <dbReference type="Proteomes" id="UP000294678"/>
    </source>
</evidence>
<evidence type="ECO:0000256" key="8">
    <source>
        <dbReference type="ARBA" id="ARBA00023160"/>
    </source>
</evidence>
<keyword evidence="6 10" id="KW-0067">ATP-binding</keyword>
<keyword evidence="5 10" id="KW-0276">Fatty acid metabolism</keyword>
<evidence type="ECO:0000256" key="5">
    <source>
        <dbReference type="ARBA" id="ARBA00022832"/>
    </source>
</evidence>
<dbReference type="EMBL" id="SOBG01000004">
    <property type="protein sequence ID" value="TDT70467.1"/>
    <property type="molecule type" value="Genomic_DNA"/>
</dbReference>
<keyword evidence="10" id="KW-0963">Cytoplasm</keyword>
<dbReference type="RefSeq" id="WP_134112903.1">
    <property type="nucleotide sequence ID" value="NZ_SOBG01000004.1"/>
</dbReference>
<dbReference type="Gene3D" id="3.90.226.10">
    <property type="entry name" value="2-enoyl-CoA Hydratase, Chain A, domain 1"/>
    <property type="match status" value="1"/>
</dbReference>
<dbReference type="NCBIfam" id="TIGR00513">
    <property type="entry name" value="accA"/>
    <property type="match status" value="1"/>
</dbReference>
<evidence type="ECO:0000256" key="3">
    <source>
        <dbReference type="ARBA" id="ARBA00022679"/>
    </source>
</evidence>
<comment type="subunit">
    <text evidence="10">Acetyl-CoA carboxylase is a heterohexamer composed of biotin carboxyl carrier protein (AccB), biotin carboxylase (AccC) and two subunits each of ACCase subunit alpha (AccA) and ACCase subunit beta (AccD).</text>
</comment>
<dbReference type="InterPro" id="IPR001095">
    <property type="entry name" value="Acetyl_CoA_COase_a_su"/>
</dbReference>
<keyword evidence="13" id="KW-1185">Reference proteome</keyword>
<dbReference type="GO" id="GO:0005524">
    <property type="term" value="F:ATP binding"/>
    <property type="evidence" value="ECO:0007669"/>
    <property type="project" value="UniProtKB-KW"/>
</dbReference>
<evidence type="ECO:0000256" key="6">
    <source>
        <dbReference type="ARBA" id="ARBA00022840"/>
    </source>
</evidence>
<evidence type="ECO:0000256" key="7">
    <source>
        <dbReference type="ARBA" id="ARBA00023098"/>
    </source>
</evidence>
<gene>
    <name evidence="10" type="primary">accA</name>
    <name evidence="12" type="ORF">EV215_1012</name>
</gene>
<comment type="caution">
    <text evidence="12">The sequence shown here is derived from an EMBL/GenBank/DDBJ whole genome shotgun (WGS) entry which is preliminary data.</text>
</comment>
<dbReference type="NCBIfam" id="NF004344">
    <property type="entry name" value="PRK05724.1"/>
    <property type="match status" value="1"/>
</dbReference>
<keyword evidence="2 10" id="KW-0444">Lipid biosynthesis</keyword>
<dbReference type="GO" id="GO:0003989">
    <property type="term" value="F:acetyl-CoA carboxylase activity"/>
    <property type="evidence" value="ECO:0007669"/>
    <property type="project" value="InterPro"/>
</dbReference>
<evidence type="ECO:0000259" key="11">
    <source>
        <dbReference type="PROSITE" id="PS50989"/>
    </source>
</evidence>
<dbReference type="GO" id="GO:0009317">
    <property type="term" value="C:acetyl-CoA carboxylase complex"/>
    <property type="evidence" value="ECO:0007669"/>
    <property type="project" value="InterPro"/>
</dbReference>
<comment type="pathway">
    <text evidence="1 10">Lipid metabolism; malonyl-CoA biosynthesis; malonyl-CoA from acetyl-CoA: step 1/1.</text>
</comment>
<dbReference type="GO" id="GO:2001295">
    <property type="term" value="P:malonyl-CoA biosynthetic process"/>
    <property type="evidence" value="ECO:0007669"/>
    <property type="project" value="UniProtKB-UniRule"/>
</dbReference>
<dbReference type="AlphaFoldDB" id="A0AA46DYN2"/>
<dbReference type="Pfam" id="PF03255">
    <property type="entry name" value="ACCA"/>
    <property type="match status" value="1"/>
</dbReference>
<name>A0AA46DYN2_9FUSO</name>
<comment type="catalytic activity">
    <reaction evidence="9 10">
        <text>N(6)-carboxybiotinyl-L-lysyl-[protein] + acetyl-CoA = N(6)-biotinyl-L-lysyl-[protein] + malonyl-CoA</text>
        <dbReference type="Rhea" id="RHEA:54728"/>
        <dbReference type="Rhea" id="RHEA-COMP:10505"/>
        <dbReference type="Rhea" id="RHEA-COMP:10506"/>
        <dbReference type="ChEBI" id="CHEBI:57288"/>
        <dbReference type="ChEBI" id="CHEBI:57384"/>
        <dbReference type="ChEBI" id="CHEBI:83144"/>
        <dbReference type="ChEBI" id="CHEBI:83145"/>
        <dbReference type="EC" id="2.1.3.15"/>
    </reaction>
</comment>
<sequence>MDFEKDIKDLELKIEELKKFSEEKGIDLKEQIDKLEELKADKMKSLYEEITPWQKTQIARHQNRPYTLDYIDLIIEDFVELHGDRLFKDDKSIIGGLGKIGNEKVVIIGHEKGRTLDDKIFRNFGSPNPEGYRKALRLMKLAERFNLPVISFIDTAGAYPGLEAEERGQGEAIARNLMEMAGLSIPTISIVIGEGGSGGALGIGVTDKIFMLENSYYSVISPEGCASILFRDASKACDAAEYLKLDAKHLLEFGIIDDIISEPLGGAHRNPEYTANNIKEKILSTLEELKSFEISLLKEIRYKKLKNIGKYNLI</sequence>
<evidence type="ECO:0000256" key="9">
    <source>
        <dbReference type="ARBA" id="ARBA00049152"/>
    </source>
</evidence>
<dbReference type="InterPro" id="IPR011763">
    <property type="entry name" value="COA_CT_C"/>
</dbReference>
<dbReference type="PROSITE" id="PS50989">
    <property type="entry name" value="COA_CT_CTER"/>
    <property type="match status" value="1"/>
</dbReference>
<dbReference type="InterPro" id="IPR029045">
    <property type="entry name" value="ClpP/crotonase-like_dom_sf"/>
</dbReference>
<evidence type="ECO:0000256" key="1">
    <source>
        <dbReference type="ARBA" id="ARBA00004956"/>
    </source>
</evidence>
<feature type="domain" description="CoA carboxyltransferase C-terminal" evidence="11">
    <location>
        <begin position="27"/>
        <end position="288"/>
    </location>
</feature>
<protein>
    <recommendedName>
        <fullName evidence="10">Acetyl-coenzyme A carboxylase carboxyl transferase subunit alpha</fullName>
        <shortName evidence="10">ACCase subunit alpha</shortName>
        <shortName evidence="10">Acetyl-CoA carboxylase carboxyltransferase subunit alpha</shortName>
        <ecNumber evidence="10">2.1.3.15</ecNumber>
    </recommendedName>
</protein>
<dbReference type="Proteomes" id="UP000294678">
    <property type="component" value="Unassembled WGS sequence"/>
</dbReference>
<comment type="similarity">
    <text evidence="10">Belongs to the AccA family.</text>
</comment>
<dbReference type="NCBIfam" id="NF041504">
    <property type="entry name" value="AccA_sub"/>
    <property type="match status" value="1"/>
</dbReference>
<comment type="subcellular location">
    <subcellularLocation>
        <location evidence="10">Cytoplasm</location>
    </subcellularLocation>
</comment>
<dbReference type="PANTHER" id="PTHR42853">
    <property type="entry name" value="ACETYL-COENZYME A CARBOXYLASE CARBOXYL TRANSFERASE SUBUNIT ALPHA"/>
    <property type="match status" value="1"/>
</dbReference>
<dbReference type="GO" id="GO:0006633">
    <property type="term" value="P:fatty acid biosynthetic process"/>
    <property type="evidence" value="ECO:0007669"/>
    <property type="project" value="UniProtKB-KW"/>
</dbReference>
<keyword evidence="3 10" id="KW-0808">Transferase</keyword>
<organism evidence="12 13">
    <name type="scientific">Hypnocyclicus thermotrophus</name>
    <dbReference type="NCBI Taxonomy" id="1627895"/>
    <lineage>
        <taxon>Bacteria</taxon>
        <taxon>Fusobacteriati</taxon>
        <taxon>Fusobacteriota</taxon>
        <taxon>Fusobacteriia</taxon>
        <taxon>Fusobacteriales</taxon>
        <taxon>Fusobacteriaceae</taxon>
        <taxon>Hypnocyclicus</taxon>
    </lineage>
</organism>
<dbReference type="GO" id="GO:0016743">
    <property type="term" value="F:carboxyl- or carbamoyltransferase activity"/>
    <property type="evidence" value="ECO:0007669"/>
    <property type="project" value="UniProtKB-UniRule"/>
</dbReference>
<evidence type="ECO:0000313" key="12">
    <source>
        <dbReference type="EMBL" id="TDT70467.1"/>
    </source>
</evidence>
<accession>A0AA46DYN2</accession>